<evidence type="ECO:0000313" key="11">
    <source>
        <dbReference type="Proteomes" id="UP000664417"/>
    </source>
</evidence>
<dbReference type="InterPro" id="IPR038379">
    <property type="entry name" value="SecE_sf"/>
</dbReference>
<accession>A0A8J7QD97</accession>
<dbReference type="GO" id="GO:0065002">
    <property type="term" value="P:intracellular protein transmembrane transport"/>
    <property type="evidence" value="ECO:0007669"/>
    <property type="project" value="UniProtKB-UniRule"/>
</dbReference>
<dbReference type="HAMAP" id="MF_00422">
    <property type="entry name" value="SecE"/>
    <property type="match status" value="1"/>
</dbReference>
<dbReference type="AlphaFoldDB" id="A0A8J7QD97"/>
<evidence type="ECO:0000256" key="2">
    <source>
        <dbReference type="ARBA" id="ARBA00022448"/>
    </source>
</evidence>
<dbReference type="NCBIfam" id="TIGR00964">
    <property type="entry name" value="secE_bact"/>
    <property type="match status" value="1"/>
</dbReference>
<dbReference type="GO" id="GO:0008320">
    <property type="term" value="F:protein transmembrane transporter activity"/>
    <property type="evidence" value="ECO:0007669"/>
    <property type="project" value="UniProtKB-UniRule"/>
</dbReference>
<sequence length="60" mass="7024">MSGFSEYYQDAKKELKKIHWPDKPKVVETTLVVLGTTVFFAVYLYGVDVVISTVFRRLFY</sequence>
<keyword evidence="3 9" id="KW-1003">Cell membrane</keyword>
<evidence type="ECO:0000313" key="10">
    <source>
        <dbReference type="EMBL" id="MBO1322014.1"/>
    </source>
</evidence>
<protein>
    <recommendedName>
        <fullName evidence="9">Protein translocase subunit SecE</fullName>
    </recommendedName>
</protein>
<dbReference type="Gene3D" id="1.20.5.1030">
    <property type="entry name" value="Preprotein translocase secy subunit"/>
    <property type="match status" value="1"/>
</dbReference>
<dbReference type="RefSeq" id="WP_207861987.1">
    <property type="nucleotide sequence ID" value="NZ_JAFREP010000030.1"/>
</dbReference>
<keyword evidence="7 9" id="KW-0811">Translocation</keyword>
<comment type="similarity">
    <text evidence="9">Belongs to the SecE/SEC61-gamma family.</text>
</comment>
<dbReference type="InterPro" id="IPR001901">
    <property type="entry name" value="Translocase_SecE/Sec61-g"/>
</dbReference>
<keyword evidence="4 9" id="KW-0812">Transmembrane</keyword>
<reference evidence="10" key="1">
    <citation type="submission" date="2021-03" db="EMBL/GenBank/DDBJ databases">
        <authorList>
            <person name="Wang G."/>
        </authorList>
    </citation>
    <scope>NUCLEOTIDE SEQUENCE</scope>
    <source>
        <strain evidence="10">KCTC 12899</strain>
    </source>
</reference>
<dbReference type="PANTHER" id="PTHR33910:SF1">
    <property type="entry name" value="PROTEIN TRANSLOCASE SUBUNIT SECE"/>
    <property type="match status" value="1"/>
</dbReference>
<dbReference type="PANTHER" id="PTHR33910">
    <property type="entry name" value="PROTEIN TRANSLOCASE SUBUNIT SECE"/>
    <property type="match status" value="1"/>
</dbReference>
<comment type="subunit">
    <text evidence="9">Component of the Sec protein translocase complex. Heterotrimer consisting of SecY, SecE and SecG subunits. The heterotrimers can form oligomers, although 1 heterotrimer is thought to be able to translocate proteins. Interacts with the ribosome. Interacts with SecDF, and other proteins may be involved. Interacts with SecA.</text>
</comment>
<dbReference type="InterPro" id="IPR005807">
    <property type="entry name" value="SecE_bac"/>
</dbReference>
<dbReference type="Pfam" id="PF00584">
    <property type="entry name" value="SecE"/>
    <property type="match status" value="1"/>
</dbReference>
<comment type="function">
    <text evidence="9">Essential subunit of the Sec protein translocation channel SecYEG. Clamps together the 2 halves of SecY. May contact the channel plug during translocation.</text>
</comment>
<keyword evidence="2 9" id="KW-0813">Transport</keyword>
<keyword evidence="6 9" id="KW-1133">Transmembrane helix</keyword>
<evidence type="ECO:0000256" key="3">
    <source>
        <dbReference type="ARBA" id="ARBA00022475"/>
    </source>
</evidence>
<gene>
    <name evidence="9 10" type="primary">secE</name>
    <name evidence="10" type="ORF">J3U88_26290</name>
</gene>
<dbReference type="GO" id="GO:0009306">
    <property type="term" value="P:protein secretion"/>
    <property type="evidence" value="ECO:0007669"/>
    <property type="project" value="UniProtKB-UniRule"/>
</dbReference>
<dbReference type="GO" id="GO:0005886">
    <property type="term" value="C:plasma membrane"/>
    <property type="evidence" value="ECO:0007669"/>
    <property type="project" value="UniProtKB-SubCell"/>
</dbReference>
<feature type="transmembrane region" description="Helical" evidence="9">
    <location>
        <begin position="31"/>
        <end position="55"/>
    </location>
</feature>
<comment type="subcellular location">
    <subcellularLocation>
        <location evidence="9">Cell membrane</location>
        <topology evidence="9">Single-pass membrane protein</topology>
    </subcellularLocation>
    <subcellularLocation>
        <location evidence="1">Membrane</location>
    </subcellularLocation>
</comment>
<evidence type="ECO:0000256" key="8">
    <source>
        <dbReference type="ARBA" id="ARBA00023136"/>
    </source>
</evidence>
<proteinExistence type="inferred from homology"/>
<keyword evidence="5 9" id="KW-0653">Protein transport</keyword>
<evidence type="ECO:0000256" key="9">
    <source>
        <dbReference type="HAMAP-Rule" id="MF_00422"/>
    </source>
</evidence>
<name>A0A8J7QD97_9BACT</name>
<evidence type="ECO:0000256" key="7">
    <source>
        <dbReference type="ARBA" id="ARBA00023010"/>
    </source>
</evidence>
<comment type="caution">
    <text evidence="10">The sequence shown here is derived from an EMBL/GenBank/DDBJ whole genome shotgun (WGS) entry which is preliminary data.</text>
</comment>
<dbReference type="GO" id="GO:0006605">
    <property type="term" value="P:protein targeting"/>
    <property type="evidence" value="ECO:0007669"/>
    <property type="project" value="UniProtKB-UniRule"/>
</dbReference>
<dbReference type="GO" id="GO:0043952">
    <property type="term" value="P:protein transport by the Sec complex"/>
    <property type="evidence" value="ECO:0007669"/>
    <property type="project" value="UniProtKB-UniRule"/>
</dbReference>
<keyword evidence="8 9" id="KW-0472">Membrane</keyword>
<dbReference type="Proteomes" id="UP000664417">
    <property type="component" value="Unassembled WGS sequence"/>
</dbReference>
<dbReference type="EMBL" id="JAFREP010000030">
    <property type="protein sequence ID" value="MBO1322014.1"/>
    <property type="molecule type" value="Genomic_DNA"/>
</dbReference>
<organism evidence="10 11">
    <name type="scientific">Acanthopleuribacter pedis</name>
    <dbReference type="NCBI Taxonomy" id="442870"/>
    <lineage>
        <taxon>Bacteria</taxon>
        <taxon>Pseudomonadati</taxon>
        <taxon>Acidobacteriota</taxon>
        <taxon>Holophagae</taxon>
        <taxon>Acanthopleuribacterales</taxon>
        <taxon>Acanthopleuribacteraceae</taxon>
        <taxon>Acanthopleuribacter</taxon>
    </lineage>
</organism>
<evidence type="ECO:0000256" key="1">
    <source>
        <dbReference type="ARBA" id="ARBA00004370"/>
    </source>
</evidence>
<evidence type="ECO:0000256" key="6">
    <source>
        <dbReference type="ARBA" id="ARBA00022989"/>
    </source>
</evidence>
<evidence type="ECO:0000256" key="4">
    <source>
        <dbReference type="ARBA" id="ARBA00022692"/>
    </source>
</evidence>
<evidence type="ECO:0000256" key="5">
    <source>
        <dbReference type="ARBA" id="ARBA00022927"/>
    </source>
</evidence>
<keyword evidence="11" id="KW-1185">Reference proteome</keyword>